<dbReference type="SUPFAM" id="SSF47095">
    <property type="entry name" value="HMG-box"/>
    <property type="match status" value="1"/>
</dbReference>
<protein>
    <submittedName>
        <fullName evidence="8">HMG-box domain protein</fullName>
    </submittedName>
    <submittedName>
        <fullName evidence="7">M-specific polypeptide Mc</fullName>
    </submittedName>
</protein>
<dbReference type="Gene3D" id="1.10.30.10">
    <property type="entry name" value="High mobility group box domain"/>
    <property type="match status" value="1"/>
</dbReference>
<feature type="compositionally biased region" description="Low complexity" evidence="5">
    <location>
        <begin position="198"/>
        <end position="211"/>
    </location>
</feature>
<evidence type="ECO:0000313" key="8">
    <source>
        <dbReference type="EMBL" id="EXU98068.1"/>
    </source>
</evidence>
<dbReference type="PROSITE" id="PS50118">
    <property type="entry name" value="HMG_BOX_2"/>
    <property type="match status" value="1"/>
</dbReference>
<dbReference type="OrthoDB" id="6247875at2759"/>
<name>A0A014N027_9HYPO</name>
<dbReference type="GO" id="GO:0030154">
    <property type="term" value="P:cell differentiation"/>
    <property type="evidence" value="ECO:0007669"/>
    <property type="project" value="TreeGrafter"/>
</dbReference>
<keyword evidence="4" id="KW-0539">Nucleus</keyword>
<keyword evidence="2 4" id="KW-0238">DNA-binding</keyword>
<dbReference type="GO" id="GO:0005634">
    <property type="term" value="C:nucleus"/>
    <property type="evidence" value="ECO:0007669"/>
    <property type="project" value="UniProtKB-UniRule"/>
</dbReference>
<feature type="region of interest" description="Disordered" evidence="5">
    <location>
        <begin position="34"/>
        <end position="57"/>
    </location>
</feature>
<feature type="compositionally biased region" description="Polar residues" evidence="5">
    <location>
        <begin position="212"/>
        <end position="222"/>
    </location>
</feature>
<dbReference type="HOGENOM" id="CLU_010453_0_1_1"/>
<evidence type="ECO:0000313" key="7">
    <source>
        <dbReference type="EMBL" id="AND74274.1"/>
    </source>
</evidence>
<proteinExistence type="predicted"/>
<feature type="domain" description="HMG box" evidence="6">
    <location>
        <begin position="96"/>
        <end position="164"/>
    </location>
</feature>
<accession>A0A014N027</accession>
<feature type="compositionally biased region" description="Polar residues" evidence="5">
    <location>
        <begin position="172"/>
        <end position="182"/>
    </location>
</feature>
<feature type="compositionally biased region" description="Pro residues" evidence="5">
    <location>
        <begin position="333"/>
        <end position="343"/>
    </location>
</feature>
<dbReference type="EMBL" id="JELW01000030">
    <property type="protein sequence ID" value="EXU98068.1"/>
    <property type="molecule type" value="Genomic_DNA"/>
</dbReference>
<evidence type="ECO:0000313" key="9">
    <source>
        <dbReference type="Proteomes" id="UP000030151"/>
    </source>
</evidence>
<evidence type="ECO:0000256" key="1">
    <source>
        <dbReference type="ARBA" id="ARBA00023015"/>
    </source>
</evidence>
<evidence type="ECO:0000256" key="3">
    <source>
        <dbReference type="ARBA" id="ARBA00023163"/>
    </source>
</evidence>
<feature type="compositionally biased region" description="Polar residues" evidence="5">
    <location>
        <begin position="235"/>
        <end position="247"/>
    </location>
</feature>
<keyword evidence="3" id="KW-0804">Transcription</keyword>
<organism evidence="8 9">
    <name type="scientific">Metarhizium robertsii</name>
    <dbReference type="NCBI Taxonomy" id="568076"/>
    <lineage>
        <taxon>Eukaryota</taxon>
        <taxon>Fungi</taxon>
        <taxon>Dikarya</taxon>
        <taxon>Ascomycota</taxon>
        <taxon>Pezizomycotina</taxon>
        <taxon>Sordariomycetes</taxon>
        <taxon>Hypocreomycetidae</taxon>
        <taxon>Hypocreales</taxon>
        <taxon>Clavicipitaceae</taxon>
        <taxon>Metarhizium</taxon>
    </lineage>
</organism>
<dbReference type="FunFam" id="1.10.30.10:FF:000041">
    <property type="entry name" value="HMG box family protein"/>
    <property type="match status" value="1"/>
</dbReference>
<feature type="region of interest" description="Disordered" evidence="5">
    <location>
        <begin position="321"/>
        <end position="390"/>
    </location>
</feature>
<dbReference type="CDD" id="cd01389">
    <property type="entry name" value="HMG-box_ROX1-like"/>
    <property type="match status" value="1"/>
</dbReference>
<sequence length="685" mass="74808">MTEVLSFATRDMETVSASLHPHISLQRPFRNSGGFTLASDGRQSPSPFRSGSGRKRASAINTADANHGMFEPLNVGASSQDGPRDIICLCTPAPKIPRPRNAFILYRQHHQSQVTAENPKLSNPEISKIIGDKWKHESEDVKDNWKKLAEEEKQRHQHQYPNYRYQPRRSAKNQSTWTSTSPSDEHGRCPKCHGRSISTPRTPSTPYSTSPAGNFTLASQPQPGLRRPDTAALSRRSSFEQSPTSGLPFTHQLPPVRDVEKSEPSSPEIKRRRANGVGGYHVIAGTAGAYTTRPPAPPDLSRTLPEGTTGRARHYVGTTLPDLASLPRSQSGPMPPPLRPPGSSPWSMDKEPLGRRHSGFDESLRLPPLQTSIPPSPSRSPGVESRHADIPSARLNVSPTRKPHSISQETMAMKKPNLSQKLGILSTITRVLPPEGQHGPHRDKRGVFIAVEGNASKGLLDEVGVSIEKALAAGGDVALKVWSNEAGLAEGRSTKTSAETDQGNDGAAVDSLLSEYFDTILSWRQKSKQIAYHVTGGRAGGTIQDQDQEKDSKVVQAPSTEVCTPPDDGRRPTAAPKMPVALVKGGFSLTISDKYASAMTMSDRYSPVDHWQWTASLWRGTANPDLVVHIQESQDDAAKPGVVDISRNMGLISVRVLTGQGLDEATERRMAFEVMEWMREAFSRD</sequence>
<dbReference type="InterPro" id="IPR036910">
    <property type="entry name" value="HMG_box_dom_sf"/>
</dbReference>
<evidence type="ECO:0000256" key="2">
    <source>
        <dbReference type="ARBA" id="ARBA00023125"/>
    </source>
</evidence>
<dbReference type="PANTHER" id="PTHR10270:SF161">
    <property type="entry name" value="SEX-DETERMINING REGION Y PROTEIN"/>
    <property type="match status" value="1"/>
</dbReference>
<dbReference type="Pfam" id="PF00505">
    <property type="entry name" value="HMG_box"/>
    <property type="match status" value="1"/>
</dbReference>
<feature type="DNA-binding region" description="HMG box" evidence="4">
    <location>
        <begin position="96"/>
        <end position="164"/>
    </location>
</feature>
<dbReference type="PANTHER" id="PTHR10270">
    <property type="entry name" value="SOX TRANSCRIPTION FACTOR"/>
    <property type="match status" value="1"/>
</dbReference>
<dbReference type="EMBL" id="KU202353">
    <property type="protein sequence ID" value="AND74274.1"/>
    <property type="molecule type" value="Genomic_DNA"/>
</dbReference>
<evidence type="ECO:0000256" key="4">
    <source>
        <dbReference type="PROSITE-ProRule" id="PRU00267"/>
    </source>
</evidence>
<dbReference type="GO" id="GO:0000122">
    <property type="term" value="P:negative regulation of transcription by RNA polymerase II"/>
    <property type="evidence" value="ECO:0007669"/>
    <property type="project" value="TreeGrafter"/>
</dbReference>
<feature type="region of interest" description="Disordered" evidence="5">
    <location>
        <begin position="150"/>
        <end position="309"/>
    </location>
</feature>
<evidence type="ECO:0000259" key="6">
    <source>
        <dbReference type="PROSITE" id="PS50118"/>
    </source>
</evidence>
<dbReference type="InterPro" id="IPR009071">
    <property type="entry name" value="HMG_box_dom"/>
</dbReference>
<keyword evidence="1" id="KW-0805">Transcription regulation</keyword>
<dbReference type="Proteomes" id="UP000030151">
    <property type="component" value="Unassembled WGS sequence"/>
</dbReference>
<feature type="compositionally biased region" description="Basic and acidic residues" evidence="5">
    <location>
        <begin position="348"/>
        <end position="364"/>
    </location>
</feature>
<reference evidence="8 9" key="1">
    <citation type="submission" date="2014-02" db="EMBL/GenBank/DDBJ databases">
        <title>The genome sequence of the entomopathogenic fungus Metarhizium robertsii ARSEF 2575.</title>
        <authorList>
            <person name="Giuliano Garisto Donzelli B."/>
            <person name="Roe B.A."/>
            <person name="Macmil S.L."/>
            <person name="Krasnoff S.B."/>
            <person name="Gibson D.M."/>
        </authorList>
    </citation>
    <scope>NUCLEOTIDE SEQUENCE [LARGE SCALE GENOMIC DNA]</scope>
    <source>
        <strain evidence="8 9">ARSEF 2575</strain>
    </source>
</reference>
<dbReference type="GO" id="GO:0000978">
    <property type="term" value="F:RNA polymerase II cis-regulatory region sequence-specific DNA binding"/>
    <property type="evidence" value="ECO:0007669"/>
    <property type="project" value="TreeGrafter"/>
</dbReference>
<evidence type="ECO:0000256" key="5">
    <source>
        <dbReference type="SAM" id="MobiDB-lite"/>
    </source>
</evidence>
<dbReference type="AlphaFoldDB" id="A0A014N027"/>
<reference evidence="7" key="2">
    <citation type="journal article" date="2016" name="BMC Genomics">
        <title>Genome sequence and comparative analysis of clavicipitaceous insect-pathogenic fungus Aschersonia badia with Metarhizium spp.</title>
        <authorList>
            <person name="Agrawal Y."/>
            <person name="Narwani T."/>
            <person name="Subramanian S."/>
        </authorList>
    </citation>
    <scope>NUCLEOTIDE SEQUENCE</scope>
</reference>
<dbReference type="GO" id="GO:0001228">
    <property type="term" value="F:DNA-binding transcription activator activity, RNA polymerase II-specific"/>
    <property type="evidence" value="ECO:0007669"/>
    <property type="project" value="TreeGrafter"/>
</dbReference>
<dbReference type="SMART" id="SM00398">
    <property type="entry name" value="HMG"/>
    <property type="match status" value="1"/>
</dbReference>
<dbReference type="InterPro" id="IPR050140">
    <property type="entry name" value="SRY-related_HMG-box_TF-like"/>
</dbReference>
<gene>
    <name evidence="8" type="ORF">X797_008883</name>
</gene>